<evidence type="ECO:0000256" key="9">
    <source>
        <dbReference type="ARBA" id="ARBA00022676"/>
    </source>
</evidence>
<dbReference type="InterPro" id="IPR036116">
    <property type="entry name" value="FN3_sf"/>
</dbReference>
<dbReference type="Gene3D" id="3.40.710.10">
    <property type="entry name" value="DD-peptidase/beta-lactamase superfamily"/>
    <property type="match status" value="1"/>
</dbReference>
<evidence type="ECO:0000256" key="16">
    <source>
        <dbReference type="ARBA" id="ARBA00034000"/>
    </source>
</evidence>
<comment type="pathway">
    <text evidence="2">Cell wall biogenesis; peptidoglycan biosynthesis.</text>
</comment>
<evidence type="ECO:0000256" key="3">
    <source>
        <dbReference type="ARBA" id="ARBA00007090"/>
    </source>
</evidence>
<dbReference type="SUPFAM" id="SSF53955">
    <property type="entry name" value="Lysozyme-like"/>
    <property type="match status" value="1"/>
</dbReference>
<dbReference type="InterPro" id="IPR023346">
    <property type="entry name" value="Lysozyme-like_dom_sf"/>
</dbReference>
<feature type="compositionally biased region" description="Basic and acidic residues" evidence="20">
    <location>
        <begin position="707"/>
        <end position="741"/>
    </location>
</feature>
<dbReference type="EMBL" id="JAARRM010000001">
    <property type="protein sequence ID" value="MBC1520557.1"/>
    <property type="molecule type" value="Genomic_DNA"/>
</dbReference>
<evidence type="ECO:0000259" key="23">
    <source>
        <dbReference type="Pfam" id="PF00912"/>
    </source>
</evidence>
<evidence type="ECO:0000313" key="24">
    <source>
        <dbReference type="EMBL" id="MBC1520557.1"/>
    </source>
</evidence>
<dbReference type="FunFam" id="3.40.710.10:FF:000020">
    <property type="entry name" value="Penicillin-binding protein 1A"/>
    <property type="match status" value="1"/>
</dbReference>
<dbReference type="GO" id="GO:0008360">
    <property type="term" value="P:regulation of cell shape"/>
    <property type="evidence" value="ECO:0007669"/>
    <property type="project" value="UniProtKB-KW"/>
</dbReference>
<evidence type="ECO:0000256" key="4">
    <source>
        <dbReference type="ARBA" id="ARBA00007739"/>
    </source>
</evidence>
<evidence type="ECO:0000256" key="13">
    <source>
        <dbReference type="ARBA" id="ARBA00022984"/>
    </source>
</evidence>
<keyword evidence="12" id="KW-0133">Cell shape</keyword>
<keyword evidence="9" id="KW-0328">Glycosyltransferase</keyword>
<evidence type="ECO:0000256" key="6">
    <source>
        <dbReference type="ARBA" id="ARBA00018638"/>
    </source>
</evidence>
<feature type="compositionally biased region" description="Basic and acidic residues" evidence="20">
    <location>
        <begin position="1"/>
        <end position="13"/>
    </location>
</feature>
<reference evidence="24 25" key="1">
    <citation type="submission" date="2020-03" db="EMBL/GenBank/DDBJ databases">
        <title>Soil Listeria distribution.</title>
        <authorList>
            <person name="Liao J."/>
            <person name="Wiedmann M."/>
        </authorList>
    </citation>
    <scope>NUCLEOTIDE SEQUENCE [LARGE SCALE GENOMIC DNA]</scope>
    <source>
        <strain evidence="24 25">FSL L7-1507</strain>
    </source>
</reference>
<dbReference type="InterPro" id="IPR050396">
    <property type="entry name" value="Glycosyltr_51/Transpeptidase"/>
</dbReference>
<evidence type="ECO:0000256" key="11">
    <source>
        <dbReference type="ARBA" id="ARBA00022801"/>
    </source>
</evidence>
<evidence type="ECO:0000256" key="14">
    <source>
        <dbReference type="ARBA" id="ARBA00023268"/>
    </source>
</evidence>
<keyword evidence="11" id="KW-0378">Hydrolase</keyword>
<evidence type="ECO:0000256" key="10">
    <source>
        <dbReference type="ARBA" id="ARBA00022679"/>
    </source>
</evidence>
<evidence type="ECO:0000256" key="2">
    <source>
        <dbReference type="ARBA" id="ARBA00004752"/>
    </source>
</evidence>
<evidence type="ECO:0000256" key="19">
    <source>
        <dbReference type="ARBA" id="ARBA00060592"/>
    </source>
</evidence>
<feature type="compositionally biased region" description="Low complexity" evidence="20">
    <location>
        <begin position="832"/>
        <end position="853"/>
    </location>
</feature>
<keyword evidence="15" id="KW-0961">Cell wall biogenesis/degradation</keyword>
<dbReference type="GO" id="GO:0009252">
    <property type="term" value="P:peptidoglycan biosynthetic process"/>
    <property type="evidence" value="ECO:0007669"/>
    <property type="project" value="UniProtKB-KW"/>
</dbReference>
<dbReference type="EC" id="3.4.16.4" evidence="5"/>
<comment type="caution">
    <text evidence="24">The sequence shown here is derived from an EMBL/GenBank/DDBJ whole genome shotgun (WGS) entry which is preliminary data.</text>
</comment>
<evidence type="ECO:0000313" key="25">
    <source>
        <dbReference type="Proteomes" id="UP000559885"/>
    </source>
</evidence>
<evidence type="ECO:0000256" key="5">
    <source>
        <dbReference type="ARBA" id="ARBA00012448"/>
    </source>
</evidence>
<comment type="catalytic activity">
    <reaction evidence="18">
        <text>[GlcNAc-(1-&gt;4)-Mur2Ac(oyl-L-Ala-gamma-D-Glu-L-Lys-D-Ala-D-Ala)](n)-di-trans,octa-cis-undecaprenyl diphosphate + beta-D-GlcNAc-(1-&gt;4)-Mur2Ac(oyl-L-Ala-gamma-D-Glu-L-Lys-D-Ala-D-Ala)-di-trans,octa-cis-undecaprenyl diphosphate = [GlcNAc-(1-&gt;4)-Mur2Ac(oyl-L-Ala-gamma-D-Glu-L-Lys-D-Ala-D-Ala)](n+1)-di-trans,octa-cis-undecaprenyl diphosphate + di-trans,octa-cis-undecaprenyl diphosphate + H(+)</text>
        <dbReference type="Rhea" id="RHEA:23708"/>
        <dbReference type="Rhea" id="RHEA-COMP:9602"/>
        <dbReference type="Rhea" id="RHEA-COMP:9603"/>
        <dbReference type="ChEBI" id="CHEBI:15378"/>
        <dbReference type="ChEBI" id="CHEBI:58405"/>
        <dbReference type="ChEBI" id="CHEBI:60033"/>
        <dbReference type="ChEBI" id="CHEBI:78435"/>
        <dbReference type="EC" id="2.4.99.28"/>
    </reaction>
</comment>
<evidence type="ECO:0000256" key="1">
    <source>
        <dbReference type="ARBA" id="ARBA00003921"/>
    </source>
</evidence>
<comment type="similarity">
    <text evidence="4">In the N-terminal section; belongs to the glycosyltransferase 51 family.</text>
</comment>
<dbReference type="GO" id="GO:0006508">
    <property type="term" value="P:proteolysis"/>
    <property type="evidence" value="ECO:0007669"/>
    <property type="project" value="UniProtKB-KW"/>
</dbReference>
<name>A0A841ZM10_9LIST</name>
<keyword evidence="13" id="KW-0573">Peptidoglycan synthesis</keyword>
<dbReference type="SUPFAM" id="SSF56601">
    <property type="entry name" value="beta-lactamase/transpeptidase-like"/>
    <property type="match status" value="1"/>
</dbReference>
<dbReference type="FunFam" id="1.10.3810.10:FF:000001">
    <property type="entry name" value="Penicillin-binding protein 1A"/>
    <property type="match status" value="1"/>
</dbReference>
<comment type="similarity">
    <text evidence="3">In the C-terminal section; belongs to the transpeptidase family.</text>
</comment>
<keyword evidence="10" id="KW-0808">Transferase</keyword>
<dbReference type="InterPro" id="IPR012338">
    <property type="entry name" value="Beta-lactam/transpept-like"/>
</dbReference>
<feature type="region of interest" description="Disordered" evidence="20">
    <location>
        <begin position="1"/>
        <end position="25"/>
    </location>
</feature>
<dbReference type="GO" id="GO:0008955">
    <property type="term" value="F:peptidoglycan glycosyltransferase activity"/>
    <property type="evidence" value="ECO:0007669"/>
    <property type="project" value="UniProtKB-EC"/>
</dbReference>
<comment type="pathway">
    <text evidence="19">Glycan biosynthesis.</text>
</comment>
<dbReference type="InterPro" id="IPR036950">
    <property type="entry name" value="PBP_transglycosylase"/>
</dbReference>
<keyword evidence="21" id="KW-1133">Transmembrane helix</keyword>
<dbReference type="EC" id="2.4.99.28" evidence="17"/>
<feature type="transmembrane region" description="Helical" evidence="21">
    <location>
        <begin position="31"/>
        <end position="58"/>
    </location>
</feature>
<keyword evidence="21" id="KW-0812">Transmembrane</keyword>
<evidence type="ECO:0000256" key="12">
    <source>
        <dbReference type="ARBA" id="ARBA00022960"/>
    </source>
</evidence>
<dbReference type="Gene3D" id="1.10.3810.10">
    <property type="entry name" value="Biosynthetic peptidoglycan transglycosylase-like"/>
    <property type="match status" value="1"/>
</dbReference>
<dbReference type="SUPFAM" id="SSF49265">
    <property type="entry name" value="Fibronectin type III"/>
    <property type="match status" value="1"/>
</dbReference>
<keyword evidence="7" id="KW-0121">Carboxypeptidase</keyword>
<keyword evidence="14" id="KW-0511">Multifunctional enzyme</keyword>
<proteinExistence type="inferred from homology"/>
<dbReference type="InterPro" id="IPR001264">
    <property type="entry name" value="Glyco_trans_51"/>
</dbReference>
<gene>
    <name evidence="24" type="ORF">HB912_02715</name>
</gene>
<dbReference type="InterPro" id="IPR013783">
    <property type="entry name" value="Ig-like_fold"/>
</dbReference>
<dbReference type="PANTHER" id="PTHR32282:SF29">
    <property type="entry name" value="PENICILLIN-BINDING PROTEIN 1A"/>
    <property type="match status" value="1"/>
</dbReference>
<accession>A0A841ZM10</accession>
<comment type="function">
    <text evidence="1">Cell wall formation.</text>
</comment>
<keyword evidence="8" id="KW-0645">Protease</keyword>
<protein>
    <recommendedName>
        <fullName evidence="6">Penicillin-binding protein 1A</fullName>
        <ecNumber evidence="17">2.4.99.28</ecNumber>
        <ecNumber evidence="5">3.4.16.4</ecNumber>
    </recommendedName>
</protein>
<dbReference type="InterPro" id="IPR001460">
    <property type="entry name" value="PCN-bd_Tpept"/>
</dbReference>
<dbReference type="RefSeq" id="WP_185372099.1">
    <property type="nucleotide sequence ID" value="NZ_JAARRM010000001.1"/>
</dbReference>
<dbReference type="GO" id="GO:0030288">
    <property type="term" value="C:outer membrane-bounded periplasmic space"/>
    <property type="evidence" value="ECO:0007669"/>
    <property type="project" value="TreeGrafter"/>
</dbReference>
<dbReference type="Pfam" id="PF00905">
    <property type="entry name" value="Transpeptidase"/>
    <property type="match status" value="1"/>
</dbReference>
<evidence type="ECO:0000256" key="8">
    <source>
        <dbReference type="ARBA" id="ARBA00022670"/>
    </source>
</evidence>
<dbReference type="Gene3D" id="2.60.40.10">
    <property type="entry name" value="Immunoglobulins"/>
    <property type="match status" value="1"/>
</dbReference>
<evidence type="ECO:0000256" key="17">
    <source>
        <dbReference type="ARBA" id="ARBA00044770"/>
    </source>
</evidence>
<evidence type="ECO:0000256" key="18">
    <source>
        <dbReference type="ARBA" id="ARBA00049902"/>
    </source>
</evidence>
<dbReference type="Proteomes" id="UP000559885">
    <property type="component" value="Unassembled WGS sequence"/>
</dbReference>
<dbReference type="PANTHER" id="PTHR32282">
    <property type="entry name" value="BINDING PROTEIN TRANSPEPTIDASE, PUTATIVE-RELATED"/>
    <property type="match status" value="1"/>
</dbReference>
<dbReference type="GO" id="GO:0008658">
    <property type="term" value="F:penicillin binding"/>
    <property type="evidence" value="ECO:0007669"/>
    <property type="project" value="InterPro"/>
</dbReference>
<organism evidence="24 25">
    <name type="scientific">Listeria aquatica</name>
    <dbReference type="NCBI Taxonomy" id="1494960"/>
    <lineage>
        <taxon>Bacteria</taxon>
        <taxon>Bacillati</taxon>
        <taxon>Bacillota</taxon>
        <taxon>Bacilli</taxon>
        <taxon>Bacillales</taxon>
        <taxon>Listeriaceae</taxon>
        <taxon>Listeria</taxon>
    </lineage>
</organism>
<evidence type="ECO:0000256" key="15">
    <source>
        <dbReference type="ARBA" id="ARBA00023316"/>
    </source>
</evidence>
<dbReference type="GO" id="GO:0009002">
    <property type="term" value="F:serine-type D-Ala-D-Ala carboxypeptidase activity"/>
    <property type="evidence" value="ECO:0007669"/>
    <property type="project" value="UniProtKB-EC"/>
</dbReference>
<sequence>MADKLQTRAEFRSQKSGVPPKKPKKVTGKKILKFVFFAALFCAFFGIAIGATVFYSYAKDAPELSDSKLRDPLSSKLLDKDGKVFAEVGTERRDYIEYKDIPKSLQDAILSTEDTRFYEHDGLDPIRLGGAVIANVKEGFGAEGASTLSQQIIKMSYLDYTNKTLGRKAQEAYLALKLEEKYSKQDIIEIYVNKVYMSDRVHGMETAAEHYFGKKLDKLNLAETALIAGMPQSPNNYNPYDHPEAAKKRRDIVLSNMYKNGKITKSEMNQAKTVQVATGLRSEADRKDKTYKYDAYVTQVLSEIPKEYDVYKDGLTIYTSLDQDAQKYTEEMLNSNDVVQFSDDKMQAGIVLQNTKNGRIEAIGGSRNQKENVTRGYNYATQLKRQVGSTMKPIADYGPAIEYLNWSTAKVLKDAPYSYSSGNEINNWDLSYKGSLTVREALYMSRNIPALKALQTVGLNEAKTFTDKLGFNYKEFYESYAIGANESNPVQLAGAYAAFGNQGVYNKPHAIKKIVLSDGDTTMDMEPKSETAMKESTAYMISDMLKDVLSRGTGTSAAVPGVPTAGKTGTTNFDEEAQNKYSYPKGAARDAWFAGYTTDYSIAVWTGYDNLKNYLSSNEQKISQRMFSKLMAHVSEGKNTSDFKKPSSVVSVPILKGSNPPTVATSGTPSSAITNELFVKGTVPSRTGSTAGSSNSSDSDDEDDNSKEELDKQKEEEQKRLEEQKKKEEEERKKQEEEKANELTAPAGLNASYNAATKQITASWSPVNGAASYQVTVNGQTSSVSSTSINISGGTPGSVTTISVVAVKDGKTSPAASTSVTIPKEETGGNENGNSDNNDGNNQNPPNQDNNNQATRETGG</sequence>
<evidence type="ECO:0000256" key="7">
    <source>
        <dbReference type="ARBA" id="ARBA00022645"/>
    </source>
</evidence>
<evidence type="ECO:0000259" key="22">
    <source>
        <dbReference type="Pfam" id="PF00905"/>
    </source>
</evidence>
<dbReference type="Pfam" id="PF00912">
    <property type="entry name" value="Transgly"/>
    <property type="match status" value="1"/>
</dbReference>
<feature type="domain" description="Penicillin-binding protein transpeptidase" evidence="22">
    <location>
        <begin position="349"/>
        <end position="631"/>
    </location>
</feature>
<evidence type="ECO:0000256" key="21">
    <source>
        <dbReference type="SAM" id="Phobius"/>
    </source>
</evidence>
<dbReference type="AlphaFoldDB" id="A0A841ZM10"/>
<feature type="region of interest" description="Disordered" evidence="20">
    <location>
        <begin position="809"/>
        <end position="860"/>
    </location>
</feature>
<dbReference type="GO" id="GO:0071555">
    <property type="term" value="P:cell wall organization"/>
    <property type="evidence" value="ECO:0007669"/>
    <property type="project" value="UniProtKB-KW"/>
</dbReference>
<keyword evidence="21" id="KW-0472">Membrane</keyword>
<comment type="catalytic activity">
    <reaction evidence="16">
        <text>Preferential cleavage: (Ac)2-L-Lys-D-Ala-|-D-Ala. Also transpeptidation of peptidyl-alanyl moieties that are N-acyl substituents of D-alanine.</text>
        <dbReference type="EC" id="3.4.16.4"/>
    </reaction>
</comment>
<evidence type="ECO:0000256" key="20">
    <source>
        <dbReference type="SAM" id="MobiDB-lite"/>
    </source>
</evidence>
<feature type="region of interest" description="Disordered" evidence="20">
    <location>
        <begin position="680"/>
        <end position="751"/>
    </location>
</feature>
<feature type="domain" description="Glycosyl transferase family 51" evidence="23">
    <location>
        <begin position="82"/>
        <end position="257"/>
    </location>
</feature>
<dbReference type="NCBIfam" id="TIGR02074">
    <property type="entry name" value="PBP_1a_fam"/>
    <property type="match status" value="1"/>
</dbReference>